<reference evidence="11" key="1">
    <citation type="journal article" date="2005" name="PLoS Biol.">
        <title>New insights into metabolic properties of marine bacteria encoding proteorhodopsins.</title>
        <authorList>
            <person name="Sabehi G."/>
            <person name="Loy A."/>
            <person name="Jung K.H."/>
            <person name="Partha R."/>
            <person name="Spudich J.L."/>
            <person name="Isaacson T."/>
            <person name="Hirschberg J."/>
            <person name="Wagner M."/>
            <person name="Beja O."/>
        </authorList>
    </citation>
    <scope>NUCLEOTIDE SEQUENCE</scope>
</reference>
<feature type="binding site" evidence="7">
    <location>
        <position position="193"/>
    </location>
    <ligand>
        <name>Mg(2+)</name>
        <dbReference type="ChEBI" id="CHEBI:18420"/>
    </ligand>
</feature>
<feature type="binding site" evidence="7">
    <location>
        <begin position="283"/>
        <end position="286"/>
    </location>
    <ligand>
        <name>GTP</name>
        <dbReference type="ChEBI" id="CHEBI:37565"/>
    </ligand>
</feature>
<comment type="similarity">
    <text evidence="1 7">Belongs to the TRAFAC class OBG-HflX-like GTPase superfamily. OBG GTPase family.</text>
</comment>
<keyword evidence="8" id="KW-0175">Coiled coil</keyword>
<dbReference type="Gene3D" id="2.70.210.12">
    <property type="entry name" value="GTP1/OBG domain"/>
    <property type="match status" value="1"/>
</dbReference>
<evidence type="ECO:0000256" key="2">
    <source>
        <dbReference type="ARBA" id="ARBA00022490"/>
    </source>
</evidence>
<keyword evidence="7" id="KW-0479">Metal-binding</keyword>
<dbReference type="GO" id="GO:0000287">
    <property type="term" value="F:magnesium ion binding"/>
    <property type="evidence" value="ECO:0007669"/>
    <property type="project" value="InterPro"/>
</dbReference>
<dbReference type="PROSITE" id="PS51710">
    <property type="entry name" value="G_OBG"/>
    <property type="match status" value="1"/>
</dbReference>
<dbReference type="AlphaFoldDB" id="Q4JN50"/>
<dbReference type="GO" id="GO:0003924">
    <property type="term" value="F:GTPase activity"/>
    <property type="evidence" value="ECO:0007669"/>
    <property type="project" value="UniProtKB-UniRule"/>
</dbReference>
<dbReference type="InterPro" id="IPR036726">
    <property type="entry name" value="GTP1_OBG_dom_sf"/>
</dbReference>
<evidence type="ECO:0000313" key="11">
    <source>
        <dbReference type="EMBL" id="AAY89947.1"/>
    </source>
</evidence>
<dbReference type="CDD" id="cd01898">
    <property type="entry name" value="Obg"/>
    <property type="match status" value="1"/>
</dbReference>
<evidence type="ECO:0000256" key="7">
    <source>
        <dbReference type="HAMAP-Rule" id="MF_01454"/>
    </source>
</evidence>
<feature type="binding site" evidence="7">
    <location>
        <begin position="311"/>
        <end position="313"/>
    </location>
    <ligand>
        <name>GTP</name>
        <dbReference type="ChEBI" id="CHEBI:37565"/>
    </ligand>
</feature>
<keyword evidence="4 7" id="KW-0378">Hydrolase</keyword>
<keyword evidence="3 7" id="KW-0547">Nucleotide-binding</keyword>
<evidence type="ECO:0000256" key="5">
    <source>
        <dbReference type="ARBA" id="ARBA00022842"/>
    </source>
</evidence>
<accession>Q4JN50</accession>
<feature type="binding site" evidence="7">
    <location>
        <begin position="166"/>
        <end position="173"/>
    </location>
    <ligand>
        <name>GTP</name>
        <dbReference type="ChEBI" id="CHEBI:37565"/>
    </ligand>
</feature>
<dbReference type="InterPro" id="IPR006169">
    <property type="entry name" value="GTP1_OBG_dom"/>
</dbReference>
<dbReference type="InterPro" id="IPR006073">
    <property type="entry name" value="GTP-bd"/>
</dbReference>
<dbReference type="InterPro" id="IPR045086">
    <property type="entry name" value="OBG_GTPase"/>
</dbReference>
<dbReference type="GO" id="GO:0005737">
    <property type="term" value="C:cytoplasm"/>
    <property type="evidence" value="ECO:0007669"/>
    <property type="project" value="UniProtKB-SubCell"/>
</dbReference>
<gene>
    <name evidence="7" type="primary">obg</name>
</gene>
<dbReference type="PIRSF" id="PIRSF002401">
    <property type="entry name" value="GTP_bd_Obg/CgtA"/>
    <property type="match status" value="1"/>
</dbReference>
<dbReference type="PANTHER" id="PTHR11702:SF31">
    <property type="entry name" value="MITOCHONDRIAL RIBOSOME-ASSOCIATED GTPASE 2"/>
    <property type="match status" value="1"/>
</dbReference>
<dbReference type="PANTHER" id="PTHR11702">
    <property type="entry name" value="DEVELOPMENTALLY REGULATED GTP-BINDING PROTEIN-RELATED"/>
    <property type="match status" value="1"/>
</dbReference>
<feature type="domain" description="OBG-type G" evidence="9">
    <location>
        <begin position="160"/>
        <end position="330"/>
    </location>
</feature>
<dbReference type="EMBL" id="DQ068067">
    <property type="protein sequence ID" value="AAY89947.1"/>
    <property type="molecule type" value="Genomic_DNA"/>
</dbReference>
<evidence type="ECO:0000256" key="6">
    <source>
        <dbReference type="ARBA" id="ARBA00023134"/>
    </source>
</evidence>
<protein>
    <recommendedName>
        <fullName evidence="7">GTPase Obg</fullName>
        <ecNumber evidence="7">3.6.5.-</ecNumber>
    </recommendedName>
    <alternativeName>
        <fullName evidence="7">GTP-binding protein Obg</fullName>
    </alternativeName>
</protein>
<organism evidence="11">
    <name type="scientific">uncultured bacterium BAC13K9BAC</name>
    <dbReference type="NCBI Taxonomy" id="332979"/>
    <lineage>
        <taxon>Bacteria</taxon>
        <taxon>environmental samples</taxon>
    </lineage>
</organism>
<name>Q4JN50_9BACT</name>
<dbReference type="InterPro" id="IPR031167">
    <property type="entry name" value="G_OBG"/>
</dbReference>
<dbReference type="NCBIfam" id="TIGR02729">
    <property type="entry name" value="Obg_CgtA"/>
    <property type="match status" value="1"/>
</dbReference>
<dbReference type="Pfam" id="PF01018">
    <property type="entry name" value="GTP1_OBG"/>
    <property type="match status" value="1"/>
</dbReference>
<proteinExistence type="inferred from homology"/>
<keyword evidence="2 7" id="KW-0963">Cytoplasm</keyword>
<evidence type="ECO:0000256" key="4">
    <source>
        <dbReference type="ARBA" id="ARBA00022801"/>
    </source>
</evidence>
<dbReference type="Gene3D" id="3.40.50.300">
    <property type="entry name" value="P-loop containing nucleotide triphosphate hydrolases"/>
    <property type="match status" value="1"/>
</dbReference>
<dbReference type="HAMAP" id="MF_01454">
    <property type="entry name" value="GTPase_Obg"/>
    <property type="match status" value="1"/>
</dbReference>
<keyword evidence="5 7" id="KW-0460">Magnesium</keyword>
<dbReference type="FunFam" id="2.70.210.12:FF:000001">
    <property type="entry name" value="GTPase Obg"/>
    <property type="match status" value="1"/>
</dbReference>
<feature type="binding site" evidence="7">
    <location>
        <begin position="213"/>
        <end position="216"/>
    </location>
    <ligand>
        <name>GTP</name>
        <dbReference type="ChEBI" id="CHEBI:37565"/>
    </ligand>
</feature>
<dbReference type="Pfam" id="PF01926">
    <property type="entry name" value="MMR_HSR1"/>
    <property type="match status" value="1"/>
</dbReference>
<dbReference type="EC" id="3.6.5.-" evidence="7"/>
<evidence type="ECO:0000256" key="1">
    <source>
        <dbReference type="ARBA" id="ARBA00007699"/>
    </source>
</evidence>
<dbReference type="InterPro" id="IPR006074">
    <property type="entry name" value="GTP1-OBG_CS"/>
</dbReference>
<feature type="binding site" evidence="7">
    <location>
        <position position="173"/>
    </location>
    <ligand>
        <name>Mg(2+)</name>
        <dbReference type="ChEBI" id="CHEBI:18420"/>
    </ligand>
</feature>
<dbReference type="PRINTS" id="PR00326">
    <property type="entry name" value="GTP1OBG"/>
</dbReference>
<dbReference type="InterPro" id="IPR014100">
    <property type="entry name" value="GTP-bd_Obg/CgtA"/>
</dbReference>
<feature type="coiled-coil region" evidence="8">
    <location>
        <begin position="245"/>
        <end position="272"/>
    </location>
</feature>
<keyword evidence="6 7" id="KW-0342">GTP-binding</keyword>
<dbReference type="SUPFAM" id="SSF52540">
    <property type="entry name" value="P-loop containing nucleoside triphosphate hydrolases"/>
    <property type="match status" value="1"/>
</dbReference>
<evidence type="ECO:0000256" key="3">
    <source>
        <dbReference type="ARBA" id="ARBA00022741"/>
    </source>
</evidence>
<dbReference type="GO" id="GO:0042254">
    <property type="term" value="P:ribosome biogenesis"/>
    <property type="evidence" value="ECO:0007669"/>
    <property type="project" value="UniProtKB-UniRule"/>
</dbReference>
<dbReference type="InterPro" id="IPR027417">
    <property type="entry name" value="P-loop_NTPase"/>
</dbReference>
<comment type="subcellular location">
    <subcellularLocation>
        <location evidence="7">Cytoplasm</location>
    </subcellularLocation>
</comment>
<comment type="subunit">
    <text evidence="7">Monomer.</text>
</comment>
<comment type="cofactor">
    <cofactor evidence="7">
        <name>Mg(2+)</name>
        <dbReference type="ChEBI" id="CHEBI:18420"/>
    </cofactor>
</comment>
<dbReference type="SUPFAM" id="SSF82051">
    <property type="entry name" value="Obg GTP-binding protein N-terminal domain"/>
    <property type="match status" value="1"/>
</dbReference>
<dbReference type="NCBIfam" id="NF008955">
    <property type="entry name" value="PRK12297.1"/>
    <property type="match status" value="1"/>
</dbReference>
<evidence type="ECO:0000256" key="8">
    <source>
        <dbReference type="SAM" id="Coils"/>
    </source>
</evidence>
<evidence type="ECO:0000259" key="10">
    <source>
        <dbReference type="PROSITE" id="PS51883"/>
    </source>
</evidence>
<evidence type="ECO:0000259" key="9">
    <source>
        <dbReference type="PROSITE" id="PS51710"/>
    </source>
</evidence>
<dbReference type="PROSITE" id="PS00905">
    <property type="entry name" value="GTP1_OBG"/>
    <property type="match status" value="1"/>
</dbReference>
<sequence length="338" mass="37531">MKFIDETVITVRAGNGGSGCLSFRREKYIPFGGPDGGDGGDGGSIIIKGTDNLNTLADFKNKSLFKAENGKSGGSKNKHGRNGDDLVINLPLGCVIYDNETDEELFDLDDESKTFTIVKGGEHGYGNVRFKTSTNRAPRKKTNGKEGECREIKIILKVLADVGLVGLPNAGKSSFLQAVSMARPKVADYEFTTLTPNLGVVLYSDYEKFVVADIPGIIEGASKGVGLGIRFLKHISRTKMLLNIIDCASKSYEDITKEMDKIKIELNSYDESLLKKDKWIVINKIDLLEKKDLEDLKKSFDKIKLNVYFISTINKTGIKELTNEIYEFLKYENRIKEI</sequence>
<dbReference type="NCBIfam" id="NF008956">
    <property type="entry name" value="PRK12299.1"/>
    <property type="match status" value="1"/>
</dbReference>
<dbReference type="GO" id="GO:0005525">
    <property type="term" value="F:GTP binding"/>
    <property type="evidence" value="ECO:0007669"/>
    <property type="project" value="UniProtKB-UniRule"/>
</dbReference>
<feature type="domain" description="Obg" evidence="10">
    <location>
        <begin position="1"/>
        <end position="159"/>
    </location>
</feature>
<feature type="binding site" evidence="7">
    <location>
        <begin position="191"/>
        <end position="195"/>
    </location>
    <ligand>
        <name>GTP</name>
        <dbReference type="ChEBI" id="CHEBI:37565"/>
    </ligand>
</feature>
<comment type="function">
    <text evidence="7">An essential GTPase which binds GTP, GDP and possibly (p)ppGpp with moderate affinity, with high nucleotide exchange rates and a fairly low GTP hydrolysis rate. Plays a role in control of the cell cycle, stress response, ribosome biogenesis and in those bacteria that undergo differentiation, in morphogenesis control.</text>
</comment>
<dbReference type="PROSITE" id="PS51883">
    <property type="entry name" value="OBG"/>
    <property type="match status" value="1"/>
</dbReference>